<name>A0AAW1USU2_9CUCU</name>
<feature type="domain" description="Cep192/Spd-2-like" evidence="2">
    <location>
        <begin position="366"/>
        <end position="478"/>
    </location>
</feature>
<evidence type="ECO:0000259" key="2">
    <source>
        <dbReference type="Pfam" id="PF22073"/>
    </source>
</evidence>
<dbReference type="Pfam" id="PF22073">
    <property type="entry name" value="Cep192_D4"/>
    <property type="match status" value="1"/>
</dbReference>
<organism evidence="4 5">
    <name type="scientific">Henosepilachna vigintioctopunctata</name>
    <dbReference type="NCBI Taxonomy" id="420089"/>
    <lineage>
        <taxon>Eukaryota</taxon>
        <taxon>Metazoa</taxon>
        <taxon>Ecdysozoa</taxon>
        <taxon>Arthropoda</taxon>
        <taxon>Hexapoda</taxon>
        <taxon>Insecta</taxon>
        <taxon>Pterygota</taxon>
        <taxon>Neoptera</taxon>
        <taxon>Endopterygota</taxon>
        <taxon>Coleoptera</taxon>
        <taxon>Polyphaga</taxon>
        <taxon>Cucujiformia</taxon>
        <taxon>Coccinelloidea</taxon>
        <taxon>Coccinellidae</taxon>
        <taxon>Epilachninae</taxon>
        <taxon>Epilachnini</taxon>
        <taxon>Henosepilachna</taxon>
    </lineage>
</organism>
<feature type="compositionally biased region" description="Polar residues" evidence="1">
    <location>
        <begin position="1"/>
        <end position="14"/>
    </location>
</feature>
<reference evidence="4 5" key="1">
    <citation type="submission" date="2023-03" db="EMBL/GenBank/DDBJ databases">
        <title>Genome insight into feeding habits of ladybird beetles.</title>
        <authorList>
            <person name="Li H.-S."/>
            <person name="Huang Y.-H."/>
            <person name="Pang H."/>
        </authorList>
    </citation>
    <scope>NUCLEOTIDE SEQUENCE [LARGE SCALE GENOMIC DNA]</scope>
    <source>
        <strain evidence="4">SYSU_2023b</strain>
        <tissue evidence="4">Whole body</tissue>
    </source>
</reference>
<feature type="region of interest" description="Disordered" evidence="1">
    <location>
        <begin position="1"/>
        <end position="20"/>
    </location>
</feature>
<evidence type="ECO:0008006" key="6">
    <source>
        <dbReference type="Google" id="ProtNLM"/>
    </source>
</evidence>
<dbReference type="Proteomes" id="UP001431783">
    <property type="component" value="Unassembled WGS sequence"/>
</dbReference>
<dbReference type="EMBL" id="JARQZJ010000099">
    <property type="protein sequence ID" value="KAK9886219.1"/>
    <property type="molecule type" value="Genomic_DNA"/>
</dbReference>
<keyword evidence="5" id="KW-1185">Reference proteome</keyword>
<comment type="caution">
    <text evidence="4">The sequence shown here is derived from an EMBL/GenBank/DDBJ whole genome shotgun (WGS) entry which is preliminary data.</text>
</comment>
<dbReference type="InterPro" id="IPR054091">
    <property type="entry name" value="Cep192-like_D5"/>
</dbReference>
<evidence type="ECO:0000313" key="5">
    <source>
        <dbReference type="Proteomes" id="UP001431783"/>
    </source>
</evidence>
<feature type="domain" description="Cep192-like" evidence="3">
    <location>
        <begin position="489"/>
        <end position="652"/>
    </location>
</feature>
<dbReference type="Gene3D" id="2.60.40.10">
    <property type="entry name" value="Immunoglobulins"/>
    <property type="match status" value="1"/>
</dbReference>
<evidence type="ECO:0000256" key="1">
    <source>
        <dbReference type="SAM" id="MobiDB-lite"/>
    </source>
</evidence>
<sequence length="784" mass="87243">MADLNSNKQESLPTSYAKEQRELASLSLQNREFKLSGLPSRFYRPSEISAAGLSCSNFSGGSTVNESDLLKHSEINNSSTPRPSIITSGDVEKIDIGESMERMSIEMRNSNMSLSTALQKMEEEYKKVQNSISLQSSIFKPAKESMLLADEMSWMKERELPVKKTDFTIDTNTSSMSISRFFQQRSEDISNIIPAGPRESVCTDHITNETLPDSRNISTVSDPLSISSVMESSSVADSESNKLDYISSKESLSISKIAQILQNSEETPTKLVNYLLKQCPDKENCLSTNTSNILSEVSEKLISPKQEITVEDGGNFYPGFLTSNKENIKSTNALQICHIDKLSNDIYKSQTSLRSTSSLSNLPGGKLPIETTHCELIWGCVKAGKSETKQFTIRNRSSNRLRIQCSITGPLFRIMVERGEESSSSIKLMLHAHETKKISVIFNPLTEGAAADEILFYPCDSNLQQSKKLSIKLFGYGGIGNVEIKNIIKDSTGRYCFSLGNVFGRTTISKCVRLFNKGTLPAFAMLNYMSKGYRFADVLVEPDIVILSPNEEKDVNITIKITRGDIEFIENSLSSSVFDIGVVKLVSSSEPMRGRIRRVCKLASEKKVEIDNLCLRLNLTLDGEAIPSDVVKCRDSIKSLKLLLQDLSHKEMVIMLERDMDCTLVATLTDETSLFHSMCDENTLIEENNHNIFKLEPSSLIFAPPSKLLDSILLTSDSESSAWFDITVPPGISVNPQNGCLMPHSTKIIELKIKNLDLIVNNMFKVCVRIEGVVLYTDVKIIFV</sequence>
<dbReference type="Pfam" id="PF22074">
    <property type="entry name" value="Cep192_D5"/>
    <property type="match status" value="1"/>
</dbReference>
<dbReference type="InterPro" id="IPR013783">
    <property type="entry name" value="Ig-like_fold"/>
</dbReference>
<protein>
    <recommendedName>
        <fullName evidence="6">MSP domain-containing protein</fullName>
    </recommendedName>
</protein>
<evidence type="ECO:0000259" key="3">
    <source>
        <dbReference type="Pfam" id="PF22074"/>
    </source>
</evidence>
<proteinExistence type="predicted"/>
<accession>A0AAW1USU2</accession>
<evidence type="ECO:0000313" key="4">
    <source>
        <dbReference type="EMBL" id="KAK9886219.1"/>
    </source>
</evidence>
<dbReference type="AlphaFoldDB" id="A0AAW1USU2"/>
<dbReference type="InterPro" id="IPR054090">
    <property type="entry name" value="Cep192_Spd-2-like_dom"/>
</dbReference>
<gene>
    <name evidence="4" type="ORF">WA026_015738</name>
</gene>